<proteinExistence type="predicted"/>
<evidence type="ECO:0000313" key="2">
    <source>
        <dbReference type="Proteomes" id="UP000182987"/>
    </source>
</evidence>
<evidence type="ECO:0000313" key="1">
    <source>
        <dbReference type="EMBL" id="APG02896.1"/>
    </source>
</evidence>
<reference evidence="2" key="1">
    <citation type="submission" date="2016-09" db="EMBL/GenBank/DDBJ databases">
        <authorList>
            <person name="Lysoe E."/>
        </authorList>
    </citation>
    <scope>NUCLEOTIDE SEQUENCE [LARGE SCALE GENOMIC DNA]</scope>
    <source>
        <strain evidence="2">LJ96T</strain>
    </source>
</reference>
<protein>
    <submittedName>
        <fullName evidence="1">NrdH-redoxin</fullName>
    </submittedName>
</protein>
<dbReference type="InterPro" id="IPR036249">
    <property type="entry name" value="Thioredoxin-like_sf"/>
</dbReference>
<dbReference type="OrthoDB" id="8537427at2"/>
<dbReference type="AlphaFoldDB" id="A0A0G9HGF4"/>
<dbReference type="STRING" id="1440763.BJI69_02540"/>
<dbReference type="RefSeq" id="WP_046965964.1">
    <property type="nucleotide sequence ID" value="NZ_CP017480.1"/>
</dbReference>
<dbReference type="SUPFAM" id="SSF52833">
    <property type="entry name" value="Thioredoxin-like"/>
    <property type="match status" value="1"/>
</dbReference>
<dbReference type="Proteomes" id="UP000182987">
    <property type="component" value="Chromosome"/>
</dbReference>
<organism evidence="1 2">
    <name type="scientific">Luteibacter rhizovicinus DSM 16549</name>
    <dbReference type="NCBI Taxonomy" id="1440763"/>
    <lineage>
        <taxon>Bacteria</taxon>
        <taxon>Pseudomonadati</taxon>
        <taxon>Pseudomonadota</taxon>
        <taxon>Gammaproteobacteria</taxon>
        <taxon>Lysobacterales</taxon>
        <taxon>Rhodanobacteraceae</taxon>
        <taxon>Luteibacter</taxon>
    </lineage>
</organism>
<keyword evidence="2" id="KW-1185">Reference proteome</keyword>
<dbReference type="PATRIC" id="fig|1440763.5.peg.2482"/>
<accession>A0A0G9HGF4</accession>
<name>A0A0G9HGF4_9GAMM</name>
<dbReference type="InterPro" id="IPR008554">
    <property type="entry name" value="Glutaredoxin-like"/>
</dbReference>
<dbReference type="Pfam" id="PF05768">
    <property type="entry name" value="Glrx-like"/>
    <property type="match status" value="1"/>
</dbReference>
<gene>
    <name evidence="1" type="ORF">BJI69_02540</name>
</gene>
<dbReference type="EMBL" id="CP017480">
    <property type="protein sequence ID" value="APG02896.1"/>
    <property type="molecule type" value="Genomic_DNA"/>
</dbReference>
<sequence>MSEFTLFQRDDCHLCDLALDVLAQARLPELTSVWIDEDDGLEARYGARVPVLRRGDGAELDWPFDAEAVRAFAGADRSL</sequence>
<dbReference type="Gene3D" id="3.40.30.10">
    <property type="entry name" value="Glutaredoxin"/>
    <property type="match status" value="1"/>
</dbReference>
<dbReference type="KEGG" id="lrz:BJI69_02540"/>